<feature type="region of interest" description="Disordered" evidence="15">
    <location>
        <begin position="1937"/>
        <end position="1962"/>
    </location>
</feature>
<dbReference type="InterPro" id="IPR002172">
    <property type="entry name" value="LDrepeatLR_classA_rpt"/>
</dbReference>
<feature type="disulfide bond" evidence="13">
    <location>
        <begin position="1911"/>
        <end position="1926"/>
    </location>
</feature>
<feature type="disulfide bond" evidence="13">
    <location>
        <begin position="461"/>
        <end position="476"/>
    </location>
</feature>
<evidence type="ECO:0000256" key="14">
    <source>
        <dbReference type="PROSITE-ProRule" id="PRU00461"/>
    </source>
</evidence>
<dbReference type="PROSITE" id="PS01186">
    <property type="entry name" value="EGF_2"/>
    <property type="match status" value="2"/>
</dbReference>
<dbReference type="PROSITE" id="PS00022">
    <property type="entry name" value="EGF_1"/>
    <property type="match status" value="1"/>
</dbReference>
<dbReference type="SMART" id="SM00179">
    <property type="entry name" value="EGF_CA"/>
    <property type="match status" value="2"/>
</dbReference>
<feature type="disulfide bond" evidence="13">
    <location>
        <begin position="1026"/>
        <end position="1044"/>
    </location>
</feature>
<feature type="disulfide bond" evidence="13">
    <location>
        <begin position="1147"/>
        <end position="1165"/>
    </location>
</feature>
<reference evidence="18" key="2">
    <citation type="submission" date="2025-09" db="UniProtKB">
        <authorList>
            <consortium name="Ensembl"/>
        </authorList>
    </citation>
    <scope>IDENTIFICATION</scope>
</reference>
<feature type="domain" description="EGF-like" evidence="17">
    <location>
        <begin position="1965"/>
        <end position="2001"/>
    </location>
</feature>
<feature type="disulfide bond" evidence="13">
    <location>
        <begin position="921"/>
        <end position="936"/>
    </location>
</feature>
<comment type="caution">
    <text evidence="12">Lacks conserved residue(s) required for the propagation of feature annotation.</text>
</comment>
<gene>
    <name evidence="18" type="primary">si:dkey-88l16.3</name>
</gene>
<dbReference type="CDD" id="cd00112">
    <property type="entry name" value="LDLa"/>
    <property type="match status" value="25"/>
</dbReference>
<feature type="region of interest" description="Disordered" evidence="15">
    <location>
        <begin position="2051"/>
        <end position="2078"/>
    </location>
</feature>
<keyword evidence="6" id="KW-0677">Repeat</keyword>
<feature type="disulfide bond" evidence="13">
    <location>
        <begin position="960"/>
        <end position="975"/>
    </location>
</feature>
<feature type="repeat" description="LDL-receptor class B" evidence="14">
    <location>
        <begin position="1394"/>
        <end position="1437"/>
    </location>
</feature>
<feature type="disulfide bond" evidence="13">
    <location>
        <begin position="1120"/>
        <end position="1135"/>
    </location>
</feature>
<proteinExistence type="predicted"/>
<evidence type="ECO:0000256" key="5">
    <source>
        <dbReference type="ARBA" id="ARBA00022729"/>
    </source>
</evidence>
<evidence type="ECO:0000256" key="8">
    <source>
        <dbReference type="ARBA" id="ARBA00023136"/>
    </source>
</evidence>
<feature type="transmembrane region" description="Helical" evidence="16">
    <location>
        <begin position="2009"/>
        <end position="2029"/>
    </location>
</feature>
<evidence type="ECO:0000256" key="2">
    <source>
        <dbReference type="ARBA" id="ARBA00022536"/>
    </source>
</evidence>
<dbReference type="InterPro" id="IPR018097">
    <property type="entry name" value="EGF_Ca-bd_CS"/>
</dbReference>
<dbReference type="SUPFAM" id="SSF57196">
    <property type="entry name" value="EGF/Laminin"/>
    <property type="match status" value="2"/>
</dbReference>
<feature type="disulfide bond" evidence="13">
    <location>
        <begin position="644"/>
        <end position="659"/>
    </location>
</feature>
<evidence type="ECO:0000256" key="3">
    <source>
        <dbReference type="ARBA" id="ARBA00022583"/>
    </source>
</evidence>
<feature type="disulfide bond" evidence="13">
    <location>
        <begin position="383"/>
        <end position="398"/>
    </location>
</feature>
<comment type="subcellular location">
    <subcellularLocation>
        <location evidence="1">Membrane</location>
        <topology evidence="1">Single-pass membrane protein</topology>
    </subcellularLocation>
</comment>
<dbReference type="GO" id="GO:0043235">
    <property type="term" value="C:receptor complex"/>
    <property type="evidence" value="ECO:0007669"/>
    <property type="project" value="TreeGrafter"/>
</dbReference>
<accession>A0A668U2F3</accession>
<feature type="disulfide bond" evidence="13">
    <location>
        <begin position="999"/>
        <end position="1014"/>
    </location>
</feature>
<feature type="disulfide bond" evidence="13">
    <location>
        <begin position="1140"/>
        <end position="1152"/>
    </location>
</feature>
<keyword evidence="2 12" id="KW-0245">EGF-like domain</keyword>
<dbReference type="GO" id="GO:0005509">
    <property type="term" value="F:calcium ion binding"/>
    <property type="evidence" value="ECO:0007669"/>
    <property type="project" value="InterPro"/>
</dbReference>
<feature type="disulfide bond" evidence="13">
    <location>
        <begin position="693"/>
        <end position="708"/>
    </location>
</feature>
<evidence type="ECO:0000256" key="16">
    <source>
        <dbReference type="SAM" id="Phobius"/>
    </source>
</evidence>
<dbReference type="SMART" id="SM00135">
    <property type="entry name" value="LY"/>
    <property type="match status" value="8"/>
</dbReference>
<dbReference type="PRINTS" id="PR00261">
    <property type="entry name" value="LDLRECEPTOR"/>
</dbReference>
<dbReference type="InterPro" id="IPR000033">
    <property type="entry name" value="LDLR_classB_rpt"/>
</dbReference>
<dbReference type="InterPro" id="IPR051221">
    <property type="entry name" value="LDLR-related"/>
</dbReference>
<evidence type="ECO:0000256" key="1">
    <source>
        <dbReference type="ARBA" id="ARBA00004167"/>
    </source>
</evidence>
<keyword evidence="7 16" id="KW-1133">Transmembrane helix</keyword>
<feature type="disulfide bond" evidence="13">
    <location>
        <begin position="824"/>
        <end position="839"/>
    </location>
</feature>
<feature type="disulfide bond" evidence="13">
    <location>
        <begin position="1019"/>
        <end position="1031"/>
    </location>
</feature>
<dbReference type="PROSITE" id="PS51120">
    <property type="entry name" value="LDLRB"/>
    <property type="match status" value="2"/>
</dbReference>
<dbReference type="PROSITE" id="PS01187">
    <property type="entry name" value="EGF_CA"/>
    <property type="match status" value="1"/>
</dbReference>
<dbReference type="SMART" id="SM00192">
    <property type="entry name" value="LDLa"/>
    <property type="match status" value="25"/>
</dbReference>
<feature type="disulfide bond" evidence="13">
    <location>
        <begin position="334"/>
        <end position="349"/>
    </location>
</feature>
<dbReference type="FunFam" id="2.120.10.30:FF:000241">
    <property type="entry name" value="Low-density lipoprotein receptor-related protein 6"/>
    <property type="match status" value="1"/>
</dbReference>
<dbReference type="InterPro" id="IPR049883">
    <property type="entry name" value="NOTCH1_EGF-like"/>
</dbReference>
<dbReference type="PANTHER" id="PTHR22722">
    <property type="entry name" value="LOW-DENSITY LIPOPROTEIN RECEPTOR-RELATED PROTEIN 2-RELATED"/>
    <property type="match status" value="1"/>
</dbReference>
<dbReference type="FunFam" id="4.10.400.10:FF:000065">
    <property type="entry name" value="Transmembrane protease serine 7"/>
    <property type="match status" value="1"/>
</dbReference>
<keyword evidence="9 12" id="KW-1015">Disulfide bond</keyword>
<dbReference type="InterPro" id="IPR000152">
    <property type="entry name" value="EGF-type_Asp/Asn_hydroxyl_site"/>
</dbReference>
<feature type="disulfide bond" evidence="13">
    <location>
        <begin position="771"/>
        <end position="786"/>
    </location>
</feature>
<feature type="compositionally biased region" description="Acidic residues" evidence="15">
    <location>
        <begin position="2058"/>
        <end position="2067"/>
    </location>
</feature>
<dbReference type="GO" id="GO:0005886">
    <property type="term" value="C:plasma membrane"/>
    <property type="evidence" value="ECO:0007669"/>
    <property type="project" value="TreeGrafter"/>
</dbReference>
<dbReference type="Ensembl" id="ENSOABT00000033924.2">
    <property type="protein sequence ID" value="ENSOABP00000033013.2"/>
    <property type="gene ID" value="ENSOABG00000015151.2"/>
</dbReference>
<dbReference type="PROSITE" id="PS01209">
    <property type="entry name" value="LDLRA_1"/>
    <property type="match status" value="15"/>
</dbReference>
<organism evidence="18 19">
    <name type="scientific">Oreochromis aureus</name>
    <name type="common">Israeli tilapia</name>
    <name type="synonym">Chromis aureus</name>
    <dbReference type="NCBI Taxonomy" id="47969"/>
    <lineage>
        <taxon>Eukaryota</taxon>
        <taxon>Metazoa</taxon>
        <taxon>Chordata</taxon>
        <taxon>Craniata</taxon>
        <taxon>Vertebrata</taxon>
        <taxon>Euteleostomi</taxon>
        <taxon>Actinopterygii</taxon>
        <taxon>Neopterygii</taxon>
        <taxon>Teleostei</taxon>
        <taxon>Neoteleostei</taxon>
        <taxon>Acanthomorphata</taxon>
        <taxon>Ovalentaria</taxon>
        <taxon>Cichlomorphae</taxon>
        <taxon>Cichliformes</taxon>
        <taxon>Cichlidae</taxon>
        <taxon>African cichlids</taxon>
        <taxon>Pseudocrenilabrinae</taxon>
        <taxon>Oreochromini</taxon>
        <taxon>Oreochromis</taxon>
    </lineage>
</organism>
<feature type="disulfide bond" evidence="13">
    <location>
        <begin position="732"/>
        <end position="747"/>
    </location>
</feature>
<feature type="domain" description="EGF-like" evidence="17">
    <location>
        <begin position="1218"/>
        <end position="1259"/>
    </location>
</feature>
<evidence type="ECO:0000256" key="4">
    <source>
        <dbReference type="ARBA" id="ARBA00022692"/>
    </source>
</evidence>
<dbReference type="PROSITE" id="PS00010">
    <property type="entry name" value="ASX_HYDROXYL"/>
    <property type="match status" value="1"/>
</dbReference>
<evidence type="ECO:0000256" key="12">
    <source>
        <dbReference type="PROSITE-ProRule" id="PRU00076"/>
    </source>
</evidence>
<keyword evidence="3" id="KW-0254">Endocytosis</keyword>
<keyword evidence="10" id="KW-0675">Receptor</keyword>
<feature type="disulfide bond" evidence="13">
    <location>
        <begin position="864"/>
        <end position="879"/>
    </location>
</feature>
<dbReference type="InterPro" id="IPR023415">
    <property type="entry name" value="LDLR_class-A_CS"/>
</dbReference>
<dbReference type="SUPFAM" id="SSF63825">
    <property type="entry name" value="YWTD domain"/>
    <property type="match status" value="2"/>
</dbReference>
<feature type="disulfide bond" evidence="13">
    <location>
        <begin position="224"/>
        <end position="239"/>
    </location>
</feature>
<dbReference type="Gene3D" id="2.10.25.10">
    <property type="entry name" value="Laminin"/>
    <property type="match status" value="2"/>
</dbReference>
<keyword evidence="11" id="KW-0325">Glycoprotein</keyword>
<feature type="disulfide bond" evidence="13">
    <location>
        <begin position="554"/>
        <end position="569"/>
    </location>
</feature>
<dbReference type="Gene3D" id="2.120.10.30">
    <property type="entry name" value="TolB, C-terminal domain"/>
    <property type="match status" value="2"/>
</dbReference>
<protein>
    <recommendedName>
        <fullName evidence="17">EGF-like domain-containing protein</fullName>
    </recommendedName>
</protein>
<dbReference type="GO" id="GO:0005041">
    <property type="term" value="F:low-density lipoprotein particle receptor activity"/>
    <property type="evidence" value="ECO:0007669"/>
    <property type="project" value="TreeGrafter"/>
</dbReference>
<dbReference type="Gene3D" id="4.10.1220.10">
    <property type="entry name" value="EGF-type module"/>
    <property type="match status" value="2"/>
</dbReference>
<feature type="compositionally biased region" description="Polar residues" evidence="15">
    <location>
        <begin position="880"/>
        <end position="896"/>
    </location>
</feature>
<evidence type="ECO:0000256" key="7">
    <source>
        <dbReference type="ARBA" id="ARBA00022989"/>
    </source>
</evidence>
<dbReference type="InterPro" id="IPR000742">
    <property type="entry name" value="EGF"/>
</dbReference>
<feature type="disulfide bond" evidence="13">
    <location>
        <begin position="604"/>
        <end position="619"/>
    </location>
</feature>
<feature type="disulfide bond" evidence="13">
    <location>
        <begin position="1038"/>
        <end position="1053"/>
    </location>
</feature>
<dbReference type="PROSITE" id="PS50026">
    <property type="entry name" value="EGF_3"/>
    <property type="match status" value="2"/>
</dbReference>
<dbReference type="Gene3D" id="4.10.400.10">
    <property type="entry name" value="Low-density Lipoprotein Receptor"/>
    <property type="match status" value="23"/>
</dbReference>
<dbReference type="InterPro" id="IPR036055">
    <property type="entry name" value="LDL_receptor-like_sf"/>
</dbReference>
<keyword evidence="4 16" id="KW-0812">Transmembrane</keyword>
<evidence type="ECO:0000256" key="6">
    <source>
        <dbReference type="ARBA" id="ARBA00022737"/>
    </source>
</evidence>
<keyword evidence="8 16" id="KW-0472">Membrane</keyword>
<keyword evidence="19" id="KW-1185">Reference proteome</keyword>
<feature type="disulfide bond" evidence="13">
    <location>
        <begin position="514"/>
        <end position="529"/>
    </location>
</feature>
<dbReference type="InterPro" id="IPR011042">
    <property type="entry name" value="6-blade_b-propeller_TolB-like"/>
</dbReference>
<evidence type="ECO:0000256" key="13">
    <source>
        <dbReference type="PROSITE-ProRule" id="PRU00124"/>
    </source>
</evidence>
<feature type="disulfide bond" evidence="13">
    <location>
        <begin position="422"/>
        <end position="437"/>
    </location>
</feature>
<feature type="disulfide bond" evidence="13">
    <location>
        <begin position="294"/>
        <end position="309"/>
    </location>
</feature>
<dbReference type="SUPFAM" id="SSF57424">
    <property type="entry name" value="LDL receptor-like module"/>
    <property type="match status" value="25"/>
</dbReference>
<sequence>MSMLGGDAKELLHIAEGVSGGIAFDLRANSLLWNSKMAGLTTLSLLRERSHQAGRRWKISGSVVAALEPFLLSVSDNVMTLWDQRDGSPIQDAAVTGHVIRVITALIDIQTVQTCRKPSFLCRHSSVCLSEAQLCDGKKDCPDGDDEFCPGACLSIGEFECQDRSSCISRRLVCDGRSDCTDGSDEADCPNAAPRTSRANVMKCRRGSKPCEDGKDCVLYSHVCDGEDDCEDGSDELGCDALQQNMTTTKTNKDQSNKTPGSTTHSPRTLLACTSPSVLCPSSAYLCISPDQFCNGHSDCPDGFDEKNCVKSCPSKNDFLCKDRRSCISKSLVCDGLFQCQDGSDELNCPSVAAPADQDVLQCHRNAKMCNDGTECVLLSHVCDGEKDCMDGSDEEGCPGICKKGEFQCAHGKMCIPEAQVCDGRLQCRDHSDEADCQKPIKSCEHRCADGKRCIPKKFLCDGEKDCVDGSDEVGCNQAAAPSSESPVFTASPCVAPSVLCPGSSLCISQNQLCDGQRDCPDGSDENDCAVQCVNPTDFLCKDHMGCVSKSLVCDGRRHCQDGSDELNCPSVTAPAAKDDVLQCHRNAKPCSDGTECVLLSHVCDGEKHCMDGSDENDCAVQCVNPTDFLCKDHMGCVSKSLVCDGRRHCQDGSDELNCPSAAAPAAKDVLQCHRNAKMCSDGTECVLLSHVCDGEKDCMDGSDEEGCPGICKKGEFQCAHGKMCIPEAQVCDGRLQCRDHSDEADCQKPIKSCEHRCADGKRCIPKKFLCDGEKDCVDGSDEVGCNYNTATTKAPAFPFASPCTPPSVLCPRSSLCIAKHQLCDGQRDCPDGFDENSCMVHCENSNDFLCSDHKRCIPEMQVCDGRAQCPDGSDEKHCQSPNPTATSSDELSTRSTPLKCRNGFKLCDDGLECVMYSHLCDGEKDCKDGSDEEGCAIQCKAGEFQCSHGKKCLPQERVCDGQNDCQDRSDETDCSVMTEGCHQRCDNNTRCIPKSFLCDGERDCADGSDEENCGLVSCADHQYRCASGQCVSEALRCDGYADCSDGSDEMHCSRPPRCLTQLRCPHTHECLQKEWLCDGEDDCQDGSDEKNCNAPPAKCLKFQWQCGDSSQCVPLSWRCDGRKDCYNGIDEEKCSQKICPSHLYQCGSGECVDTNLVCNGITNCADGSDEGVNCVQRSCSSPSAPFCDHSCVSTPYGPKCYCAAGFKLMPRATHCVDIDECTTAPHAVCNHICRNTRGSYSCHCHPGFYLEPDNKSCKTKDEPLLLASVQSDLFLLGVHSSTLRLLTSTSRPAFSLDYHWVQQRIYWLSTDYQSIRWVDMTNPDNRGNLVKGVKSDFIAVDWVGKNLYWVDGLVGQILAVKLSNTTVRSQDCTVVLGEDLEQPSSLVLLPHKGLMLWSEIGSTPQIKQSGMDGSERKVVVSHSLSWPVSLAYDLLDNRVYWADEKLRCIGSASLDGGNIKILQLAETPNPFSVVVFNDRVFWSDTKRRVIRSADKNTGKDQKVVLKRPGQPFGLKLMHALSQPAVPSPCDHLRCSHICLLAPPVTGRFAVCRCPKGLLLSKDNITCSQPRDSSFILLLSQNTIYQIYLRSLRRDGVALKKMPNSRVLALPDVNEAMGLDISTQELYVAYVGSVDVLKMGSYRSRQGLTPAGQVLKLKDDSVTALAVDWVTSNLYWSSRSRPNIHVTSRNGGYTMSLLQGSLTVTTSIALHPFSGRLCYTAVVMAGGRTQTEVVCAWMDGRNKAVLWGKSRIPNSLVFINNGSRIYWADTDAGVISSIGVDGSGYKQFKAGPIISFTYTENILFWVTQGKDVTKLWFSDGLQSKQLWFETKTSVVEVRAYSNDSQSGSNSCSKNNGGCVHLCLAYPGGRTCKCGRGFYSINVTSCAPIPSCDPGEESCFDRSKCISSSKFCDGQVDCPDQSDEQDCPASNATSFGTKATDGHPLDSLSSSSYPSPPNVEKNSVKKSASCDLQRCKGRGNCIAEGKVTRCQCLSGYKGEFCQEEERQSHVGVILGVFCVIAALIVAGFIFTKRRGWELIRSRSTDKENLMSNMALSSDLESDSEEVDSPADVNPRAQLD</sequence>
<feature type="disulfide bond" evidence="13">
    <location>
        <begin position="1059"/>
        <end position="1071"/>
    </location>
</feature>
<evidence type="ECO:0000256" key="9">
    <source>
        <dbReference type="ARBA" id="ARBA00023157"/>
    </source>
</evidence>
<feature type="disulfide bond" evidence="12">
    <location>
        <begin position="1991"/>
        <end position="2000"/>
    </location>
</feature>
<dbReference type="Pfam" id="PF00057">
    <property type="entry name" value="Ldl_recept_a"/>
    <property type="match status" value="24"/>
</dbReference>
<evidence type="ECO:0000256" key="15">
    <source>
        <dbReference type="SAM" id="MobiDB-lite"/>
    </source>
</evidence>
<dbReference type="PROSITE" id="PS50068">
    <property type="entry name" value="LDLRA_2"/>
    <property type="match status" value="25"/>
</dbReference>
<dbReference type="Proteomes" id="UP000472276">
    <property type="component" value="Unassembled WGS sequence"/>
</dbReference>
<evidence type="ECO:0000313" key="18">
    <source>
        <dbReference type="Ensembl" id="ENSOABP00000033013.2"/>
    </source>
</evidence>
<dbReference type="Pfam" id="PF07645">
    <property type="entry name" value="EGF_CA"/>
    <property type="match status" value="1"/>
</dbReference>
<evidence type="ECO:0000259" key="17">
    <source>
        <dbReference type="PROSITE" id="PS50026"/>
    </source>
</evidence>
<feature type="repeat" description="LDL-receptor class B" evidence="14">
    <location>
        <begin position="1438"/>
        <end position="1480"/>
    </location>
</feature>
<name>A0A668U2F3_OREAU</name>
<feature type="disulfide bond" evidence="13">
    <location>
        <begin position="174"/>
        <end position="189"/>
    </location>
</feature>
<evidence type="ECO:0000256" key="10">
    <source>
        <dbReference type="ARBA" id="ARBA00023170"/>
    </source>
</evidence>
<dbReference type="GO" id="GO:0006897">
    <property type="term" value="P:endocytosis"/>
    <property type="evidence" value="ECO:0007669"/>
    <property type="project" value="UniProtKB-KW"/>
</dbReference>
<feature type="region of interest" description="Disordered" evidence="15">
    <location>
        <begin position="874"/>
        <end position="896"/>
    </location>
</feature>
<keyword evidence="5" id="KW-0732">Signal</keyword>
<reference evidence="18" key="1">
    <citation type="submission" date="2025-08" db="UniProtKB">
        <authorList>
            <consortium name="Ensembl"/>
        </authorList>
    </citation>
    <scope>IDENTIFICATION</scope>
</reference>
<dbReference type="PANTHER" id="PTHR22722:SF12">
    <property type="entry name" value="EGF-LIKE DOMAIN-CONTAINING PROTEIN"/>
    <property type="match status" value="1"/>
</dbReference>
<evidence type="ECO:0000256" key="11">
    <source>
        <dbReference type="ARBA" id="ARBA00023180"/>
    </source>
</evidence>
<dbReference type="FunFam" id="2.10.25.10:FF:000010">
    <property type="entry name" value="Pro-epidermal growth factor"/>
    <property type="match status" value="1"/>
</dbReference>
<dbReference type="InterPro" id="IPR001881">
    <property type="entry name" value="EGF-like_Ca-bd_dom"/>
</dbReference>
<feature type="disulfide bond" evidence="13">
    <location>
        <begin position="1078"/>
        <end position="1093"/>
    </location>
</feature>
<evidence type="ECO:0000313" key="19">
    <source>
        <dbReference type="Proteomes" id="UP000472276"/>
    </source>
</evidence>
<dbReference type="SMART" id="SM00181">
    <property type="entry name" value="EGF"/>
    <property type="match status" value="7"/>
</dbReference>